<evidence type="ECO:0000256" key="1">
    <source>
        <dbReference type="SAM" id="MobiDB-lite"/>
    </source>
</evidence>
<accession>A0ABU6F9D4</accession>
<evidence type="ECO:0000313" key="2">
    <source>
        <dbReference type="EMBL" id="MEB8340640.1"/>
    </source>
</evidence>
<name>A0ABU6F9D4_9ACTN</name>
<sequence length="54" mass="5547">MIDGDRHRASAAGTASSLVAAQQRIHGGERQHDLAVLVEDLDLGVDEAPVGLGA</sequence>
<gene>
    <name evidence="2" type="ORF">OKJ99_24395</name>
</gene>
<reference evidence="2 3" key="1">
    <citation type="submission" date="2022-10" db="EMBL/GenBank/DDBJ databases">
        <authorList>
            <person name="Xie J."/>
            <person name="Shen N."/>
        </authorList>
    </citation>
    <scope>NUCLEOTIDE SEQUENCE [LARGE SCALE GENOMIC DNA]</scope>
    <source>
        <strain evidence="2 3">YIM65594</strain>
    </source>
</reference>
<evidence type="ECO:0000313" key="3">
    <source>
        <dbReference type="Proteomes" id="UP001354931"/>
    </source>
</evidence>
<protein>
    <submittedName>
        <fullName evidence="2">Uncharacterized protein</fullName>
    </submittedName>
</protein>
<proteinExistence type="predicted"/>
<feature type="region of interest" description="Disordered" evidence="1">
    <location>
        <begin position="1"/>
        <end position="24"/>
    </location>
</feature>
<keyword evidence="3" id="KW-1185">Reference proteome</keyword>
<organism evidence="2 3">
    <name type="scientific">Streptomyces endophyticus</name>
    <dbReference type="NCBI Taxonomy" id="714166"/>
    <lineage>
        <taxon>Bacteria</taxon>
        <taxon>Bacillati</taxon>
        <taxon>Actinomycetota</taxon>
        <taxon>Actinomycetes</taxon>
        <taxon>Kitasatosporales</taxon>
        <taxon>Streptomycetaceae</taxon>
        <taxon>Streptomyces</taxon>
    </lineage>
</organism>
<dbReference type="RefSeq" id="WP_326019508.1">
    <property type="nucleotide sequence ID" value="NZ_JAOZYC010000136.1"/>
</dbReference>
<dbReference type="EMBL" id="JAOZYC010000136">
    <property type="protein sequence ID" value="MEB8340640.1"/>
    <property type="molecule type" value="Genomic_DNA"/>
</dbReference>
<comment type="caution">
    <text evidence="2">The sequence shown here is derived from an EMBL/GenBank/DDBJ whole genome shotgun (WGS) entry which is preliminary data.</text>
</comment>
<dbReference type="Proteomes" id="UP001354931">
    <property type="component" value="Unassembled WGS sequence"/>
</dbReference>